<reference evidence="1 2" key="1">
    <citation type="submission" date="2024-01" db="EMBL/GenBank/DDBJ databases">
        <title>Genome assemblies of Stephania.</title>
        <authorList>
            <person name="Yang L."/>
        </authorList>
    </citation>
    <scope>NUCLEOTIDE SEQUENCE [LARGE SCALE GENOMIC DNA]</scope>
    <source>
        <strain evidence="1">QJT</strain>
        <tissue evidence="1">Leaf</tissue>
    </source>
</reference>
<name>A0AAP0JBM0_9MAGN</name>
<proteinExistence type="predicted"/>
<dbReference type="AlphaFoldDB" id="A0AAP0JBM0"/>
<evidence type="ECO:0000313" key="2">
    <source>
        <dbReference type="Proteomes" id="UP001417504"/>
    </source>
</evidence>
<protein>
    <submittedName>
        <fullName evidence="1">Uncharacterized protein</fullName>
    </submittedName>
</protein>
<keyword evidence="2" id="KW-1185">Reference proteome</keyword>
<sequence length="69" mass="7635">MPLPPEWMMSLRSYSYRQTVGPSTKAFPHLRCLLSNGSMMPYKLGGAAVGVEVMNVSHCVGMLSRNVMM</sequence>
<dbReference type="Proteomes" id="UP001417504">
    <property type="component" value="Unassembled WGS sequence"/>
</dbReference>
<dbReference type="EMBL" id="JBBNAE010000004">
    <property type="protein sequence ID" value="KAK9131008.1"/>
    <property type="molecule type" value="Genomic_DNA"/>
</dbReference>
<accession>A0AAP0JBM0</accession>
<evidence type="ECO:0000313" key="1">
    <source>
        <dbReference type="EMBL" id="KAK9131008.1"/>
    </source>
</evidence>
<organism evidence="1 2">
    <name type="scientific">Stephania japonica</name>
    <dbReference type="NCBI Taxonomy" id="461633"/>
    <lineage>
        <taxon>Eukaryota</taxon>
        <taxon>Viridiplantae</taxon>
        <taxon>Streptophyta</taxon>
        <taxon>Embryophyta</taxon>
        <taxon>Tracheophyta</taxon>
        <taxon>Spermatophyta</taxon>
        <taxon>Magnoliopsida</taxon>
        <taxon>Ranunculales</taxon>
        <taxon>Menispermaceae</taxon>
        <taxon>Menispermoideae</taxon>
        <taxon>Cissampelideae</taxon>
        <taxon>Stephania</taxon>
    </lineage>
</organism>
<comment type="caution">
    <text evidence="1">The sequence shown here is derived from an EMBL/GenBank/DDBJ whole genome shotgun (WGS) entry which is preliminary data.</text>
</comment>
<gene>
    <name evidence="1" type="ORF">Sjap_011495</name>
</gene>